<sequence length="82" mass="8934">MSTPMAALLISVPGTLSRSAILGIRGTGRLSTQKYPTSSSILSAVLLPAPDIPVTITNLILELSQSLYFRLQPYAELFFYLF</sequence>
<accession>A0A645I7B5</accession>
<proteinExistence type="predicted"/>
<reference evidence="1" key="1">
    <citation type="submission" date="2019-08" db="EMBL/GenBank/DDBJ databases">
        <authorList>
            <person name="Kucharzyk K."/>
            <person name="Murdoch R.W."/>
            <person name="Higgins S."/>
            <person name="Loffler F."/>
        </authorList>
    </citation>
    <scope>NUCLEOTIDE SEQUENCE</scope>
</reference>
<dbReference type="AlphaFoldDB" id="A0A645I7B5"/>
<organism evidence="1">
    <name type="scientific">bioreactor metagenome</name>
    <dbReference type="NCBI Taxonomy" id="1076179"/>
    <lineage>
        <taxon>unclassified sequences</taxon>
        <taxon>metagenomes</taxon>
        <taxon>ecological metagenomes</taxon>
    </lineage>
</organism>
<gene>
    <name evidence="1" type="ORF">SDC9_194802</name>
</gene>
<comment type="caution">
    <text evidence="1">The sequence shown here is derived from an EMBL/GenBank/DDBJ whole genome shotgun (WGS) entry which is preliminary data.</text>
</comment>
<evidence type="ECO:0000313" key="1">
    <source>
        <dbReference type="EMBL" id="MPN47201.1"/>
    </source>
</evidence>
<protein>
    <submittedName>
        <fullName evidence="1">Uncharacterized protein</fullName>
    </submittedName>
</protein>
<dbReference type="EMBL" id="VSSQ01108521">
    <property type="protein sequence ID" value="MPN47201.1"/>
    <property type="molecule type" value="Genomic_DNA"/>
</dbReference>
<name>A0A645I7B5_9ZZZZ</name>